<comment type="caution">
    <text evidence="2">The sequence shown here is derived from an EMBL/GenBank/DDBJ whole genome shotgun (WGS) entry which is preliminary data.</text>
</comment>
<dbReference type="Proteomes" id="UP000292702">
    <property type="component" value="Unassembled WGS sequence"/>
</dbReference>
<organism evidence="2 3">
    <name type="scientific">Steccherinum ochraceum</name>
    <dbReference type="NCBI Taxonomy" id="92696"/>
    <lineage>
        <taxon>Eukaryota</taxon>
        <taxon>Fungi</taxon>
        <taxon>Dikarya</taxon>
        <taxon>Basidiomycota</taxon>
        <taxon>Agaricomycotina</taxon>
        <taxon>Agaricomycetes</taxon>
        <taxon>Polyporales</taxon>
        <taxon>Steccherinaceae</taxon>
        <taxon>Steccherinum</taxon>
    </lineage>
</organism>
<dbReference type="AlphaFoldDB" id="A0A4R0RIF0"/>
<gene>
    <name evidence="2" type="ORF">EIP91_003763</name>
</gene>
<evidence type="ECO:0000313" key="2">
    <source>
        <dbReference type="EMBL" id="TCD64689.1"/>
    </source>
</evidence>
<keyword evidence="3" id="KW-1185">Reference proteome</keyword>
<feature type="compositionally biased region" description="Acidic residues" evidence="1">
    <location>
        <begin position="36"/>
        <end position="59"/>
    </location>
</feature>
<reference evidence="2 3" key="1">
    <citation type="submission" date="2018-11" db="EMBL/GenBank/DDBJ databases">
        <title>Genome assembly of Steccherinum ochraceum LE-BIN_3174, the white-rot fungus of the Steccherinaceae family (The Residual Polyporoid clade, Polyporales, Basidiomycota).</title>
        <authorList>
            <person name="Fedorova T.V."/>
            <person name="Glazunova O.A."/>
            <person name="Landesman E.O."/>
            <person name="Moiseenko K.V."/>
            <person name="Psurtseva N.V."/>
            <person name="Savinova O.S."/>
            <person name="Shakhova N.V."/>
            <person name="Tyazhelova T.V."/>
            <person name="Vasina D.V."/>
        </authorList>
    </citation>
    <scope>NUCLEOTIDE SEQUENCE [LARGE SCALE GENOMIC DNA]</scope>
    <source>
        <strain evidence="2 3">LE-BIN_3174</strain>
    </source>
</reference>
<evidence type="ECO:0000313" key="3">
    <source>
        <dbReference type="Proteomes" id="UP000292702"/>
    </source>
</evidence>
<accession>A0A4R0RIF0</accession>
<protein>
    <submittedName>
        <fullName evidence="2">Uncharacterized protein</fullName>
    </submittedName>
</protein>
<evidence type="ECO:0000256" key="1">
    <source>
        <dbReference type="SAM" id="MobiDB-lite"/>
    </source>
</evidence>
<name>A0A4R0RIF0_9APHY</name>
<feature type="region of interest" description="Disordered" evidence="1">
    <location>
        <begin position="22"/>
        <end position="98"/>
    </location>
</feature>
<dbReference type="EMBL" id="RWJN01000221">
    <property type="protein sequence ID" value="TCD64689.1"/>
    <property type="molecule type" value="Genomic_DNA"/>
</dbReference>
<sequence>MSDVVDERAEVMIVPEEKVRAEVAGSAGDHQHEAASEVEESVTDEFDLDLGGADPDDPDFNPFASRGKAPAAGTKGGQKQPHSTSAHVEATSAKNVKR</sequence>
<proteinExistence type="predicted"/>